<evidence type="ECO:0000259" key="5">
    <source>
        <dbReference type="PROSITE" id="PS51006"/>
    </source>
</evidence>
<evidence type="ECO:0000256" key="1">
    <source>
        <dbReference type="ARBA" id="ARBA00007867"/>
    </source>
</evidence>
<dbReference type="InterPro" id="IPR030374">
    <property type="entry name" value="PABS"/>
</dbReference>
<dbReference type="Proteomes" id="UP000634136">
    <property type="component" value="Unassembled WGS sequence"/>
</dbReference>
<keyword evidence="2 4" id="KW-0808">Transferase</keyword>
<feature type="domain" description="PABS" evidence="5">
    <location>
        <begin position="1"/>
        <end position="40"/>
    </location>
</feature>
<gene>
    <name evidence="6" type="ORF">G2W53_034569</name>
</gene>
<evidence type="ECO:0000256" key="3">
    <source>
        <dbReference type="ARBA" id="ARBA00023115"/>
    </source>
</evidence>
<sequence length="94" mass="10395">MFNDFCPVYKTLKQVFNHVVAYTAHVPSYADMCGWFMASDDEAICRLDGEELNNRIGERISGELRYLDGPCIVASAVLNKTLKTSSVLSLSGSL</sequence>
<evidence type="ECO:0000313" key="6">
    <source>
        <dbReference type="EMBL" id="KAF7813593.1"/>
    </source>
</evidence>
<comment type="similarity">
    <text evidence="1">Belongs to the spermidine/spermine synthase family.</text>
</comment>
<dbReference type="OrthoDB" id="10475603at2759"/>
<dbReference type="GO" id="GO:0010487">
    <property type="term" value="F:thermospermine synthase activity"/>
    <property type="evidence" value="ECO:0007669"/>
    <property type="project" value="TreeGrafter"/>
</dbReference>
<dbReference type="Gene3D" id="3.40.50.150">
    <property type="entry name" value="Vaccinia Virus protein VP39"/>
    <property type="match status" value="1"/>
</dbReference>
<reference evidence="6" key="1">
    <citation type="submission" date="2020-09" db="EMBL/GenBank/DDBJ databases">
        <title>Genome-Enabled Discovery of Anthraquinone Biosynthesis in Senna tora.</title>
        <authorList>
            <person name="Kang S.-H."/>
            <person name="Pandey R.P."/>
            <person name="Lee C.-M."/>
            <person name="Sim J.-S."/>
            <person name="Jeong J.-T."/>
            <person name="Choi B.-S."/>
            <person name="Jung M."/>
            <person name="Ginzburg D."/>
            <person name="Zhao K."/>
            <person name="Won S.Y."/>
            <person name="Oh T.-J."/>
            <person name="Yu Y."/>
            <person name="Kim N.-H."/>
            <person name="Lee O.R."/>
            <person name="Lee T.-H."/>
            <person name="Bashyal P."/>
            <person name="Kim T.-S."/>
            <person name="Lee W.-H."/>
            <person name="Kawkins C."/>
            <person name="Kim C.-K."/>
            <person name="Kim J.S."/>
            <person name="Ahn B.O."/>
            <person name="Rhee S.Y."/>
            <person name="Sohng J.K."/>
        </authorList>
    </citation>
    <scope>NUCLEOTIDE SEQUENCE</scope>
    <source>
        <tissue evidence="6">Leaf</tissue>
    </source>
</reference>
<dbReference type="PANTHER" id="PTHR43317">
    <property type="entry name" value="THERMOSPERMINE SYNTHASE ACAULIS5"/>
    <property type="match status" value="1"/>
</dbReference>
<dbReference type="InterPro" id="IPR029063">
    <property type="entry name" value="SAM-dependent_MTases_sf"/>
</dbReference>
<dbReference type="EMBL" id="JAAIUW010000010">
    <property type="protein sequence ID" value="KAF7813593.1"/>
    <property type="molecule type" value="Genomic_DNA"/>
</dbReference>
<accession>A0A834SZI7</accession>
<dbReference type="PROSITE" id="PS51006">
    <property type="entry name" value="PABS_2"/>
    <property type="match status" value="1"/>
</dbReference>
<comment type="caution">
    <text evidence="6">The sequence shown here is derived from an EMBL/GenBank/DDBJ whole genome shotgun (WGS) entry which is preliminary data.</text>
</comment>
<evidence type="ECO:0000313" key="7">
    <source>
        <dbReference type="Proteomes" id="UP000634136"/>
    </source>
</evidence>
<dbReference type="GO" id="GO:0006596">
    <property type="term" value="P:polyamine biosynthetic process"/>
    <property type="evidence" value="ECO:0007669"/>
    <property type="project" value="UniProtKB-UniRule"/>
</dbReference>
<organism evidence="6 7">
    <name type="scientific">Senna tora</name>
    <dbReference type="NCBI Taxonomy" id="362788"/>
    <lineage>
        <taxon>Eukaryota</taxon>
        <taxon>Viridiplantae</taxon>
        <taxon>Streptophyta</taxon>
        <taxon>Embryophyta</taxon>
        <taxon>Tracheophyta</taxon>
        <taxon>Spermatophyta</taxon>
        <taxon>Magnoliopsida</taxon>
        <taxon>eudicotyledons</taxon>
        <taxon>Gunneridae</taxon>
        <taxon>Pentapetalae</taxon>
        <taxon>rosids</taxon>
        <taxon>fabids</taxon>
        <taxon>Fabales</taxon>
        <taxon>Fabaceae</taxon>
        <taxon>Caesalpinioideae</taxon>
        <taxon>Cassia clade</taxon>
        <taxon>Senna</taxon>
    </lineage>
</organism>
<keyword evidence="7" id="KW-1185">Reference proteome</keyword>
<name>A0A834SZI7_9FABA</name>
<evidence type="ECO:0000256" key="2">
    <source>
        <dbReference type="ARBA" id="ARBA00022679"/>
    </source>
</evidence>
<comment type="caution">
    <text evidence="4">Lacks conserved residue(s) required for the propagation of feature annotation.</text>
</comment>
<dbReference type="PANTHER" id="PTHR43317:SF10">
    <property type="entry name" value="PABS DOMAIN-CONTAINING PROTEIN"/>
    <property type="match status" value="1"/>
</dbReference>
<keyword evidence="3 4" id="KW-0620">Polyamine biosynthesis</keyword>
<protein>
    <submittedName>
        <fullName evidence="6">Putative spermine synthase</fullName>
    </submittedName>
</protein>
<evidence type="ECO:0000256" key="4">
    <source>
        <dbReference type="PROSITE-ProRule" id="PRU00354"/>
    </source>
</evidence>
<dbReference type="AlphaFoldDB" id="A0A834SZI7"/>
<dbReference type="SUPFAM" id="SSF53335">
    <property type="entry name" value="S-adenosyl-L-methionine-dependent methyltransferases"/>
    <property type="match status" value="1"/>
</dbReference>
<proteinExistence type="inferred from homology"/>